<gene>
    <name evidence="1" type="ORF">P8828_09330</name>
</gene>
<dbReference type="Gene3D" id="1.10.630.10">
    <property type="entry name" value="Cytochrome P450"/>
    <property type="match status" value="1"/>
</dbReference>
<protein>
    <submittedName>
        <fullName evidence="1">Uncharacterized protein</fullName>
    </submittedName>
</protein>
<dbReference type="RefSeq" id="WP_156415963.1">
    <property type="nucleotide sequence ID" value="NZ_JARRTL010000008.1"/>
</dbReference>
<organism evidence="1 2">
    <name type="scientific">Bacillus glycinifermentans</name>
    <dbReference type="NCBI Taxonomy" id="1664069"/>
    <lineage>
        <taxon>Bacteria</taxon>
        <taxon>Bacillati</taxon>
        <taxon>Bacillota</taxon>
        <taxon>Bacilli</taxon>
        <taxon>Bacillales</taxon>
        <taxon>Bacillaceae</taxon>
        <taxon>Bacillus</taxon>
    </lineage>
</organism>
<sequence>MPINVICEMLGVPFEAQDQFRKWSNPITESVNNPPLMQDSEEAMMHLSSI</sequence>
<name>A0ABU6H327_9BACI</name>
<evidence type="ECO:0000313" key="2">
    <source>
        <dbReference type="Proteomes" id="UP001341297"/>
    </source>
</evidence>
<evidence type="ECO:0000313" key="1">
    <source>
        <dbReference type="EMBL" id="MEC0485050.1"/>
    </source>
</evidence>
<proteinExistence type="predicted"/>
<reference evidence="1 2" key="1">
    <citation type="submission" date="2023-03" db="EMBL/GenBank/DDBJ databases">
        <title>Agriculturally important microbes genome sequencing.</title>
        <authorList>
            <person name="Dunlap C."/>
        </authorList>
    </citation>
    <scope>NUCLEOTIDE SEQUENCE [LARGE SCALE GENOMIC DNA]</scope>
    <source>
        <strain evidence="1 2">CBP-3203</strain>
    </source>
</reference>
<accession>A0ABU6H327</accession>
<comment type="caution">
    <text evidence="1">The sequence shown here is derived from an EMBL/GenBank/DDBJ whole genome shotgun (WGS) entry which is preliminary data.</text>
</comment>
<dbReference type="InterPro" id="IPR036396">
    <property type="entry name" value="Cyt_P450_sf"/>
</dbReference>
<keyword evidence="2" id="KW-1185">Reference proteome</keyword>
<dbReference type="EMBL" id="JARRTL010000008">
    <property type="protein sequence ID" value="MEC0485050.1"/>
    <property type="molecule type" value="Genomic_DNA"/>
</dbReference>
<dbReference type="Proteomes" id="UP001341297">
    <property type="component" value="Unassembled WGS sequence"/>
</dbReference>